<dbReference type="InterPro" id="IPR058058">
    <property type="entry name" value="CBU_0592-like"/>
</dbReference>
<gene>
    <name evidence="3" type="ORF">AVDCRST_MAG82-1951</name>
</gene>
<evidence type="ECO:0000313" key="3">
    <source>
        <dbReference type="EMBL" id="CAA9428796.1"/>
    </source>
</evidence>
<proteinExistence type="predicted"/>
<dbReference type="Pfam" id="PF26604">
    <property type="entry name" value="CBU_0592"/>
    <property type="match status" value="1"/>
</dbReference>
<keyword evidence="1" id="KW-1133">Transmembrane helix</keyword>
<keyword evidence="1" id="KW-0472">Membrane</keyword>
<feature type="transmembrane region" description="Helical" evidence="1">
    <location>
        <begin position="28"/>
        <end position="49"/>
    </location>
</feature>
<protein>
    <recommendedName>
        <fullName evidence="2">CBU-0592-like domain-containing protein</fullName>
    </recommendedName>
</protein>
<dbReference type="NCBIfam" id="NF047864">
    <property type="entry name" value="CBU_0592_membra"/>
    <property type="match status" value="1"/>
</dbReference>
<keyword evidence="1" id="KW-0812">Transmembrane</keyword>
<organism evidence="3">
    <name type="scientific">uncultured Rubrobacteraceae bacterium</name>
    <dbReference type="NCBI Taxonomy" id="349277"/>
    <lineage>
        <taxon>Bacteria</taxon>
        <taxon>Bacillati</taxon>
        <taxon>Actinomycetota</taxon>
        <taxon>Rubrobacteria</taxon>
        <taxon>Rubrobacterales</taxon>
        <taxon>Rubrobacteraceae</taxon>
        <taxon>environmental samples</taxon>
    </lineage>
</organism>
<evidence type="ECO:0000256" key="1">
    <source>
        <dbReference type="SAM" id="Phobius"/>
    </source>
</evidence>
<sequence length="84" mass="9093">MMQMISVLGALAILGAFAANLFGWIQPSNLWYSVANFLGSAVLTVVALVDWQLGFILLEGTWALVSLWGIFAALRNRGTPPNAR</sequence>
<feature type="domain" description="CBU-0592-like" evidence="2">
    <location>
        <begin position="3"/>
        <end position="77"/>
    </location>
</feature>
<reference evidence="3" key="1">
    <citation type="submission" date="2020-02" db="EMBL/GenBank/DDBJ databases">
        <authorList>
            <person name="Meier V. D."/>
        </authorList>
    </citation>
    <scope>NUCLEOTIDE SEQUENCE</scope>
    <source>
        <strain evidence="3">AVDCRST_MAG82</strain>
    </source>
</reference>
<accession>A0A6J4PZN3</accession>
<dbReference type="AlphaFoldDB" id="A0A6J4PZN3"/>
<name>A0A6J4PZN3_9ACTN</name>
<evidence type="ECO:0000259" key="2">
    <source>
        <dbReference type="Pfam" id="PF26604"/>
    </source>
</evidence>
<dbReference type="EMBL" id="CADCVA010000274">
    <property type="protein sequence ID" value="CAA9428796.1"/>
    <property type="molecule type" value="Genomic_DNA"/>
</dbReference>
<feature type="transmembrane region" description="Helical" evidence="1">
    <location>
        <begin position="56"/>
        <end position="74"/>
    </location>
</feature>